<evidence type="ECO:0000313" key="2">
    <source>
        <dbReference type="Proteomes" id="UP000262142"/>
    </source>
</evidence>
<name>A0A383U0Q1_9FLAO</name>
<protein>
    <submittedName>
        <fullName evidence="1">Uncharacterized protein</fullName>
    </submittedName>
</protein>
<gene>
    <name evidence="1" type="ORF">SAMEA104719789_01133</name>
</gene>
<dbReference type="AlphaFoldDB" id="A0A383U0Q1"/>
<dbReference type="EMBL" id="UNSC01000004">
    <property type="protein sequence ID" value="SZD73048.1"/>
    <property type="molecule type" value="Genomic_DNA"/>
</dbReference>
<proteinExistence type="predicted"/>
<keyword evidence="2" id="KW-1185">Reference proteome</keyword>
<organism evidence="1 2">
    <name type="scientific">Candidatus Ornithobacterium hominis</name>
    <dbReference type="NCBI Taxonomy" id="2497989"/>
    <lineage>
        <taxon>Bacteria</taxon>
        <taxon>Pseudomonadati</taxon>
        <taxon>Bacteroidota</taxon>
        <taxon>Flavobacteriia</taxon>
        <taxon>Flavobacteriales</taxon>
        <taxon>Weeksellaceae</taxon>
        <taxon>Ornithobacterium</taxon>
    </lineage>
</organism>
<evidence type="ECO:0000313" key="1">
    <source>
        <dbReference type="EMBL" id="SZD73048.1"/>
    </source>
</evidence>
<dbReference type="Proteomes" id="UP000262142">
    <property type="component" value="Unassembled WGS sequence"/>
</dbReference>
<accession>A0A383U0Q1</accession>
<reference evidence="1 2" key="1">
    <citation type="submission" date="2018-09" db="EMBL/GenBank/DDBJ databases">
        <authorList>
            <consortium name="Pathogen Informatics"/>
        </authorList>
    </citation>
    <scope>NUCLEOTIDE SEQUENCE [LARGE SCALE GENOMIC DNA]</scope>
    <source>
        <strain evidence="1 2">OH-22767</strain>
    </source>
</reference>
<sequence>MWFKYNLKITEIVAIPHKGDLPDGIGRKKRRA</sequence>